<keyword evidence="2" id="KW-1185">Reference proteome</keyword>
<dbReference type="Proteomes" id="UP000000445">
    <property type="component" value="Chromosome"/>
</dbReference>
<name>B9KB02_THENN</name>
<protein>
    <submittedName>
        <fullName evidence="1">Uncharacterized protein</fullName>
    </submittedName>
</protein>
<dbReference type="EMBL" id="CP000916">
    <property type="protein sequence ID" value="ACM22198.1"/>
    <property type="molecule type" value="Genomic_DNA"/>
</dbReference>
<proteinExistence type="predicted"/>
<evidence type="ECO:0000313" key="2">
    <source>
        <dbReference type="Proteomes" id="UP000000445"/>
    </source>
</evidence>
<sequence>MMTILPILKDVLPLAVSLVERPGDGEAKKEEVKEIVFSLFDDFGIDLPFDDDIFEHILDRAIDFIVDFFNIRVWNNA</sequence>
<evidence type="ECO:0000313" key="1">
    <source>
        <dbReference type="EMBL" id="ACM22198.1"/>
    </source>
</evidence>
<dbReference type="HOGENOM" id="CLU_195306_0_0_0"/>
<organism evidence="1 2">
    <name type="scientific">Thermotoga neapolitana (strain ATCC 49049 / DSM 4359 / NBRC 107923 / NS-E)</name>
    <dbReference type="NCBI Taxonomy" id="309803"/>
    <lineage>
        <taxon>Bacteria</taxon>
        <taxon>Thermotogati</taxon>
        <taxon>Thermotogota</taxon>
        <taxon>Thermotogae</taxon>
        <taxon>Thermotogales</taxon>
        <taxon>Thermotogaceae</taxon>
        <taxon>Thermotoga</taxon>
    </lineage>
</organism>
<dbReference type="AlphaFoldDB" id="B9KB02"/>
<accession>B9KB02</accession>
<dbReference type="KEGG" id="tna:CTN_0022"/>
<gene>
    <name evidence="1" type="ordered locus">CTN_0022</name>
</gene>
<dbReference type="eggNOG" id="ENOG502ZXWQ">
    <property type="taxonomic scope" value="Bacteria"/>
</dbReference>
<dbReference type="STRING" id="309803.CTN_0022"/>
<dbReference type="RefSeq" id="WP_012644911.1">
    <property type="nucleotide sequence ID" value="NC_011978.1"/>
</dbReference>
<reference evidence="1 2" key="1">
    <citation type="journal article" date="2009" name="Biosci. Biotechnol. Biochem.">
        <title>WeGAS: a web-based microbial genome annotation system.</title>
        <authorList>
            <person name="Lee D."/>
            <person name="Seo H."/>
            <person name="Park C."/>
            <person name="Park K."/>
        </authorList>
    </citation>
    <scope>NUCLEOTIDE SEQUENCE [LARGE SCALE GENOMIC DNA]</scope>
    <source>
        <strain evidence="2">ATCC 49049 / DSM 4359 / NBRC 107923 / NS-E</strain>
    </source>
</reference>